<dbReference type="InterPro" id="IPR037401">
    <property type="entry name" value="SnoaL-like"/>
</dbReference>
<dbReference type="InterPro" id="IPR032710">
    <property type="entry name" value="NTF2-like_dom_sf"/>
</dbReference>
<evidence type="ECO:0000259" key="1">
    <source>
        <dbReference type="Pfam" id="PF12680"/>
    </source>
</evidence>
<proteinExistence type="predicted"/>
<dbReference type="Pfam" id="PF12680">
    <property type="entry name" value="SnoaL_2"/>
    <property type="match status" value="1"/>
</dbReference>
<dbReference type="Proteomes" id="UP000722625">
    <property type="component" value="Unassembled WGS sequence"/>
</dbReference>
<accession>A0ABS5PGP0</accession>
<comment type="caution">
    <text evidence="2">The sequence shown here is derived from an EMBL/GenBank/DDBJ whole genome shotgun (WGS) entry which is preliminary data.</text>
</comment>
<keyword evidence="3" id="KW-1185">Reference proteome</keyword>
<dbReference type="SUPFAM" id="SSF54427">
    <property type="entry name" value="NTF2-like"/>
    <property type="match status" value="1"/>
</dbReference>
<protein>
    <submittedName>
        <fullName evidence="2">Nuclear transport factor 2 family protein</fullName>
    </submittedName>
</protein>
<gene>
    <name evidence="2" type="ORF">KHA90_20800</name>
</gene>
<dbReference type="Gene3D" id="3.10.450.50">
    <property type="match status" value="1"/>
</dbReference>
<reference evidence="2 3" key="1">
    <citation type="journal article" date="2018" name="Int. J. Syst. Evol. Microbiol.">
        <title>Flavobacterium chryseum sp. nov. and Flavobacterium psychroterrae sp. nov., novel environmental bacteria isolated from Antarctica.</title>
        <authorList>
            <person name="Kralova S."/>
            <person name="Svec P."/>
            <person name="Busse H.J."/>
            <person name="Stankova E."/>
            <person name="Vaczi P."/>
            <person name="Sedlacek I."/>
        </authorList>
    </citation>
    <scope>NUCLEOTIDE SEQUENCE [LARGE SCALE GENOMIC DNA]</scope>
    <source>
        <strain evidence="2 3">CCM 8827</strain>
    </source>
</reference>
<organism evidence="2 3">
    <name type="scientific">Flavobacterium psychroterrae</name>
    <dbReference type="NCBI Taxonomy" id="2133767"/>
    <lineage>
        <taxon>Bacteria</taxon>
        <taxon>Pseudomonadati</taxon>
        <taxon>Bacteroidota</taxon>
        <taxon>Flavobacteriia</taxon>
        <taxon>Flavobacteriales</taxon>
        <taxon>Flavobacteriaceae</taxon>
        <taxon>Flavobacterium</taxon>
    </lineage>
</organism>
<evidence type="ECO:0000313" key="2">
    <source>
        <dbReference type="EMBL" id="MBS7233457.1"/>
    </source>
</evidence>
<name>A0ABS5PGP0_9FLAO</name>
<dbReference type="RefSeq" id="WP_213305932.1">
    <property type="nucleotide sequence ID" value="NZ_JAGYVZ010000025.1"/>
</dbReference>
<sequence length="144" mass="16353">MGTFKTPKELLLSYLENINNPEIAIELFADDAAIELPYLNSLGMPWQWQGRDAIYNFLKDVPEIFPGFEFQNIRILIDTPDQTFGEYDVRCTTAATGLPYHQAYMGRLEAVNGKIKLLREALDMVEVAKSFFPQAAANLPLKLH</sequence>
<feature type="domain" description="SnoaL-like" evidence="1">
    <location>
        <begin position="20"/>
        <end position="116"/>
    </location>
</feature>
<dbReference type="EMBL" id="JAGYVZ010000025">
    <property type="protein sequence ID" value="MBS7233457.1"/>
    <property type="molecule type" value="Genomic_DNA"/>
</dbReference>
<evidence type="ECO:0000313" key="3">
    <source>
        <dbReference type="Proteomes" id="UP000722625"/>
    </source>
</evidence>